<gene>
    <name evidence="1" type="primary">incA</name>
    <name evidence="1" type="ORF">pHRC017_0006</name>
</gene>
<evidence type="ECO:0000313" key="1">
    <source>
        <dbReference type="EMBL" id="AFJ91242.1"/>
    </source>
</evidence>
<proteinExistence type="predicted"/>
<dbReference type="AlphaFoldDB" id="I2E174"/>
<organism evidence="1">
    <name type="scientific">Rhizobium meliloti</name>
    <name type="common">Ensifer meliloti</name>
    <name type="synonym">Sinorhizobium meliloti</name>
    <dbReference type="NCBI Taxonomy" id="382"/>
    <lineage>
        <taxon>Bacteria</taxon>
        <taxon>Pseudomonadati</taxon>
        <taxon>Pseudomonadota</taxon>
        <taxon>Alphaproteobacteria</taxon>
        <taxon>Hyphomicrobiales</taxon>
        <taxon>Rhizobiaceae</taxon>
        <taxon>Sinorhizobium/Ensifer group</taxon>
        <taxon>Sinorhizobium</taxon>
    </lineage>
</organism>
<keyword evidence="1" id="KW-0614">Plasmid</keyword>
<name>I2E174_RHIML</name>
<protein>
    <submittedName>
        <fullName evidence="1">SRNA which regulates plasmid replication</fullName>
    </submittedName>
</protein>
<sequence>MTGIRGNAILRLLRYERGFHDGDVWGAFFFCGSNLLLAPIVS</sequence>
<accession>I2E174</accession>
<reference evidence="1" key="1">
    <citation type="journal article" date="2012" name="Mol. Plant Microbe Interact.">
        <title>Rhizobial plasmids that cause impaired symbiotic nitrogen fixation and enhanced host invasion.</title>
        <authorList>
            <person name="Crook M.B."/>
            <person name="Lindsay D.P."/>
            <person name="Biggs M.B."/>
            <person name="Bentley J.S."/>
            <person name="Price J.C."/>
            <person name="Clement S.C."/>
            <person name="Clement M.J."/>
            <person name="Long S.R."/>
            <person name="Griffitts J.S."/>
        </authorList>
    </citation>
    <scope>NUCLEOTIDE SEQUENCE</scope>
    <source>
        <strain evidence="1">C017</strain>
        <plasmid evidence="1">pHRC017</plasmid>
    </source>
</reference>
<dbReference type="EMBL" id="JQ665880">
    <property type="protein sequence ID" value="AFJ91242.1"/>
    <property type="molecule type" value="Genomic_DNA"/>
</dbReference>
<geneLocation type="plasmid" evidence="1">
    <name>pHRC017</name>
</geneLocation>